<dbReference type="PATRIC" id="fig|587753.9.peg.91"/>
<dbReference type="NCBIfam" id="TIGR03828">
    <property type="entry name" value="pfkB"/>
    <property type="match status" value="1"/>
</dbReference>
<name>A0A0A6DJT3_9PSED</name>
<dbReference type="GO" id="GO:0044281">
    <property type="term" value="P:small molecule metabolic process"/>
    <property type="evidence" value="ECO:0007669"/>
    <property type="project" value="UniProtKB-ARBA"/>
</dbReference>
<dbReference type="PROSITE" id="PS00584">
    <property type="entry name" value="PFKB_KINASES_2"/>
    <property type="match status" value="1"/>
</dbReference>
<dbReference type="GO" id="GO:0008662">
    <property type="term" value="F:1-phosphofructokinase activity"/>
    <property type="evidence" value="ECO:0007669"/>
    <property type="project" value="UniProtKB-UniRule"/>
</dbReference>
<dbReference type="SUPFAM" id="SSF53613">
    <property type="entry name" value="Ribokinase-like"/>
    <property type="match status" value="1"/>
</dbReference>
<evidence type="ECO:0000256" key="7">
    <source>
        <dbReference type="PIRNR" id="PIRNR000535"/>
    </source>
</evidence>
<dbReference type="InterPro" id="IPR002173">
    <property type="entry name" value="Carboh/pur_kinase_PfkB_CS"/>
</dbReference>
<evidence type="ECO:0000256" key="5">
    <source>
        <dbReference type="ARBA" id="ARBA00022840"/>
    </source>
</evidence>
<dbReference type="PANTHER" id="PTHR46566:SF5">
    <property type="entry name" value="1-PHOSPHOFRUCTOKINASE"/>
    <property type="match status" value="1"/>
</dbReference>
<dbReference type="GO" id="GO:0016052">
    <property type="term" value="P:carbohydrate catabolic process"/>
    <property type="evidence" value="ECO:0007669"/>
    <property type="project" value="UniProtKB-ARBA"/>
</dbReference>
<evidence type="ECO:0000313" key="11">
    <source>
        <dbReference type="Proteomes" id="UP000030564"/>
    </source>
</evidence>
<dbReference type="Proteomes" id="UP000030564">
    <property type="component" value="Unassembled WGS sequence"/>
</dbReference>
<comment type="caution">
    <text evidence="10">The sequence shown here is derived from an EMBL/GenBank/DDBJ whole genome shotgun (WGS) entry which is preliminary data.</text>
</comment>
<keyword evidence="5 8" id="KW-0067">ATP-binding</keyword>
<comment type="catalytic activity">
    <reaction evidence="6 8">
        <text>beta-D-fructose 1-phosphate + ATP = beta-D-fructose 1,6-bisphosphate + ADP + H(+)</text>
        <dbReference type="Rhea" id="RHEA:14213"/>
        <dbReference type="ChEBI" id="CHEBI:15378"/>
        <dbReference type="ChEBI" id="CHEBI:30616"/>
        <dbReference type="ChEBI" id="CHEBI:32966"/>
        <dbReference type="ChEBI" id="CHEBI:138881"/>
        <dbReference type="ChEBI" id="CHEBI:456216"/>
        <dbReference type="EC" id="2.7.1.56"/>
    </reaction>
</comment>
<accession>A0A0A6DJT3</accession>
<dbReference type="GO" id="GO:0005829">
    <property type="term" value="C:cytosol"/>
    <property type="evidence" value="ECO:0007669"/>
    <property type="project" value="TreeGrafter"/>
</dbReference>
<dbReference type="CDD" id="cd01164">
    <property type="entry name" value="FruK_PfkB_like"/>
    <property type="match status" value="1"/>
</dbReference>
<organism evidence="10 11">
    <name type="scientific">Pseudomonas chlororaphis</name>
    <dbReference type="NCBI Taxonomy" id="587753"/>
    <lineage>
        <taxon>Bacteria</taxon>
        <taxon>Pseudomonadati</taxon>
        <taxon>Pseudomonadota</taxon>
        <taxon>Gammaproteobacteria</taxon>
        <taxon>Pseudomonadales</taxon>
        <taxon>Pseudomonadaceae</taxon>
        <taxon>Pseudomonas</taxon>
    </lineage>
</organism>
<dbReference type="PROSITE" id="PS00583">
    <property type="entry name" value="PFKB_KINASES_1"/>
    <property type="match status" value="1"/>
</dbReference>
<evidence type="ECO:0000256" key="1">
    <source>
        <dbReference type="ARBA" id="ARBA00010688"/>
    </source>
</evidence>
<gene>
    <name evidence="10" type="ORF">NZ35_00455</name>
</gene>
<dbReference type="Pfam" id="PF00294">
    <property type="entry name" value="PfkB"/>
    <property type="match status" value="1"/>
</dbReference>
<dbReference type="InterPro" id="IPR022463">
    <property type="entry name" value="1-PFruKinase"/>
</dbReference>
<comment type="function">
    <text evidence="8">Catalyzes the ATP-dependent phosphorylation of fructose-l-phosphate to fructose-l,6-bisphosphate.</text>
</comment>
<evidence type="ECO:0000256" key="6">
    <source>
        <dbReference type="ARBA" id="ARBA00047745"/>
    </source>
</evidence>
<keyword evidence="3 8" id="KW-0547">Nucleotide-binding</keyword>
<proteinExistence type="inferred from homology"/>
<dbReference type="PANTHER" id="PTHR46566">
    <property type="entry name" value="1-PHOSPHOFRUCTOKINASE-RELATED"/>
    <property type="match status" value="1"/>
</dbReference>
<evidence type="ECO:0000256" key="2">
    <source>
        <dbReference type="ARBA" id="ARBA00022679"/>
    </source>
</evidence>
<evidence type="ECO:0000256" key="3">
    <source>
        <dbReference type="ARBA" id="ARBA00022741"/>
    </source>
</evidence>
<sequence length="313" mass="32790">MAKILTLTLNPALDLTVELPRLEAGQVNRSDEMHTHAAGKGVNVAQVLADLGHQLTVSGFLGEDNLQAFETLFAKRGFVDAFIRVPGETRSNIKVAEQSGRITDINGPGPVVDAAAQQALLDRLVQIAPGHDAVVVAGSLPRGVTAQWLRELIERLNQLGLKVALDSSGEALREALKASPWLIKPNTEELADALGCDVVSHTAEAQAAARLHAQGIEHVVISHGADGVNWFSVGSALHATPPKVSVASTVGAGDSLLAGMLHGLLSADTPEQTLRTATAIAAMAVTQIGFGINDAAQLAQLEQGVRVRPLTEQ</sequence>
<dbReference type="NCBIfam" id="TIGR03168">
    <property type="entry name" value="1-PFK"/>
    <property type="match status" value="1"/>
</dbReference>
<dbReference type="InterPro" id="IPR029056">
    <property type="entry name" value="Ribokinase-like"/>
</dbReference>
<evidence type="ECO:0000259" key="9">
    <source>
        <dbReference type="Pfam" id="PF00294"/>
    </source>
</evidence>
<dbReference type="InterPro" id="IPR017583">
    <property type="entry name" value="Tagatose/fructose_Pkinase"/>
</dbReference>
<dbReference type="Gene3D" id="3.40.1190.20">
    <property type="match status" value="1"/>
</dbReference>
<dbReference type="FunFam" id="3.40.1190.20:FF:000001">
    <property type="entry name" value="Phosphofructokinase"/>
    <property type="match status" value="1"/>
</dbReference>
<dbReference type="EMBL" id="JSFK01000001">
    <property type="protein sequence ID" value="KHA74779.1"/>
    <property type="molecule type" value="Genomic_DNA"/>
</dbReference>
<feature type="domain" description="Carbohydrate kinase PfkB" evidence="9">
    <location>
        <begin position="11"/>
        <end position="291"/>
    </location>
</feature>
<evidence type="ECO:0000313" key="10">
    <source>
        <dbReference type="EMBL" id="KHA74779.1"/>
    </source>
</evidence>
<dbReference type="OrthoDB" id="9801219at2"/>
<dbReference type="AlphaFoldDB" id="A0A0A6DJT3"/>
<comment type="similarity">
    <text evidence="1 7 8">Belongs to the carbohydrate kinase PfkB family.</text>
</comment>
<keyword evidence="2 7" id="KW-0808">Transferase</keyword>
<reference evidence="10 11" key="1">
    <citation type="submission" date="2014-10" db="EMBL/GenBank/DDBJ databases">
        <title>Draft genome sequence of Pseudomonas chlororaphis EA105.</title>
        <authorList>
            <person name="McCully L.M."/>
            <person name="Bitzer A.S."/>
            <person name="Spence C."/>
            <person name="Bais H."/>
            <person name="Silby M.W."/>
        </authorList>
    </citation>
    <scope>NUCLEOTIDE SEQUENCE [LARGE SCALE GENOMIC DNA]</scope>
    <source>
        <strain evidence="10 11">EA105</strain>
    </source>
</reference>
<dbReference type="GO" id="GO:0005524">
    <property type="term" value="F:ATP binding"/>
    <property type="evidence" value="ECO:0007669"/>
    <property type="project" value="UniProtKB-UniRule"/>
</dbReference>
<dbReference type="PIRSF" id="PIRSF000535">
    <property type="entry name" value="1PFK/6PFK/LacC"/>
    <property type="match status" value="1"/>
</dbReference>
<protein>
    <recommendedName>
        <fullName evidence="7">Phosphofructokinase</fullName>
    </recommendedName>
</protein>
<evidence type="ECO:0000256" key="4">
    <source>
        <dbReference type="ARBA" id="ARBA00022777"/>
    </source>
</evidence>
<dbReference type="InterPro" id="IPR011611">
    <property type="entry name" value="PfkB_dom"/>
</dbReference>
<evidence type="ECO:0000256" key="8">
    <source>
        <dbReference type="RuleBase" id="RU369061"/>
    </source>
</evidence>
<keyword evidence="4 8" id="KW-0418">Kinase</keyword>